<dbReference type="CDD" id="cd10448">
    <property type="entry name" value="GIY-YIG_unchar_3"/>
    <property type="match status" value="1"/>
</dbReference>
<feature type="domain" description="GIY-YIG" evidence="2">
    <location>
        <begin position="4"/>
        <end position="80"/>
    </location>
</feature>
<dbReference type="SUPFAM" id="SSF82771">
    <property type="entry name" value="GIY-YIG endonuclease"/>
    <property type="match status" value="1"/>
</dbReference>
<evidence type="ECO:0000313" key="3">
    <source>
        <dbReference type="EMBL" id="QEM08683.1"/>
    </source>
</evidence>
<dbReference type="InterPro" id="IPR000305">
    <property type="entry name" value="GIY-YIG_endonuc"/>
</dbReference>
<comment type="similarity">
    <text evidence="1">Belongs to the UPF0213 family.</text>
</comment>
<keyword evidence="4" id="KW-1185">Reference proteome</keyword>
<dbReference type="InterPro" id="IPR035901">
    <property type="entry name" value="GIY-YIG_endonuc_sf"/>
</dbReference>
<dbReference type="EMBL" id="CP043450">
    <property type="protein sequence ID" value="QEM08683.1"/>
    <property type="molecule type" value="Genomic_DNA"/>
</dbReference>
<protein>
    <submittedName>
        <fullName evidence="3">GIY-YIG nuclease family protein</fullName>
    </submittedName>
</protein>
<evidence type="ECO:0000313" key="4">
    <source>
        <dbReference type="Proteomes" id="UP000251402"/>
    </source>
</evidence>
<organism evidence="3 4">
    <name type="scientific">Mucilaginibacter rubeus</name>
    <dbReference type="NCBI Taxonomy" id="2027860"/>
    <lineage>
        <taxon>Bacteria</taxon>
        <taxon>Pseudomonadati</taxon>
        <taxon>Bacteroidota</taxon>
        <taxon>Sphingobacteriia</taxon>
        <taxon>Sphingobacteriales</taxon>
        <taxon>Sphingobacteriaceae</taxon>
        <taxon>Mucilaginibacter</taxon>
    </lineage>
</organism>
<reference evidence="3" key="1">
    <citation type="submission" date="2019-08" db="EMBL/GenBank/DDBJ databases">
        <title>Comparative genome analysis confer to the adaptation heavy metal polluted environment.</title>
        <authorList>
            <person name="Li Y."/>
        </authorList>
    </citation>
    <scope>NUCLEOTIDE SEQUENCE [LARGE SCALE GENOMIC DNA]</scope>
    <source>
        <strain evidence="3">P1</strain>
    </source>
</reference>
<accession>A0A5C1HTC6</accession>
<dbReference type="Gene3D" id="3.40.1440.10">
    <property type="entry name" value="GIY-YIG endonuclease"/>
    <property type="match status" value="1"/>
</dbReference>
<dbReference type="PANTHER" id="PTHR34477">
    <property type="entry name" value="UPF0213 PROTEIN YHBQ"/>
    <property type="match status" value="1"/>
</dbReference>
<dbReference type="PANTHER" id="PTHR34477:SF5">
    <property type="entry name" value="BSL5627 PROTEIN"/>
    <property type="match status" value="1"/>
</dbReference>
<dbReference type="InterPro" id="IPR050190">
    <property type="entry name" value="UPF0213_domain"/>
</dbReference>
<dbReference type="RefSeq" id="WP_112572363.1">
    <property type="nucleotide sequence ID" value="NZ_CP043450.1"/>
</dbReference>
<dbReference type="KEGG" id="mrub:DEO27_001175"/>
<dbReference type="Proteomes" id="UP000251402">
    <property type="component" value="Chromosome"/>
</dbReference>
<dbReference type="Pfam" id="PF01541">
    <property type="entry name" value="GIY-YIG"/>
    <property type="match status" value="1"/>
</dbReference>
<dbReference type="AlphaFoldDB" id="A0A5C1HTC6"/>
<evidence type="ECO:0000256" key="1">
    <source>
        <dbReference type="ARBA" id="ARBA00007435"/>
    </source>
</evidence>
<name>A0A5C1HTC6_9SPHI</name>
<dbReference type="PROSITE" id="PS50164">
    <property type="entry name" value="GIY_YIG"/>
    <property type="match status" value="1"/>
</dbReference>
<sequence>MKLHQYSVYIIANQSNTVLYIGVTNDVKNRVSEHKLKIFNGFTATYNCNKLVYIEDFQWIQDAIAREKQLKAGSRQKKIDLIITENPLWKDLSDGWYD</sequence>
<gene>
    <name evidence="3" type="ORF">DEO27_001175</name>
</gene>
<evidence type="ECO:0000259" key="2">
    <source>
        <dbReference type="PROSITE" id="PS50164"/>
    </source>
</evidence>
<dbReference type="OrthoDB" id="1495241at2"/>
<proteinExistence type="inferred from homology"/>